<dbReference type="PANTHER" id="PTHR34220">
    <property type="entry name" value="SENSOR HISTIDINE KINASE YPDA"/>
    <property type="match status" value="1"/>
</dbReference>
<organism evidence="4 5">
    <name type="scientific">Aquibacillus koreensis</name>
    <dbReference type="NCBI Taxonomy" id="279446"/>
    <lineage>
        <taxon>Bacteria</taxon>
        <taxon>Bacillati</taxon>
        <taxon>Bacillota</taxon>
        <taxon>Bacilli</taxon>
        <taxon>Bacillales</taxon>
        <taxon>Bacillaceae</taxon>
        <taxon>Aquibacillus</taxon>
    </lineage>
</organism>
<keyword evidence="4" id="KW-0808">Transferase</keyword>
<dbReference type="InterPro" id="IPR050640">
    <property type="entry name" value="Bact_2-comp_sensor_kinase"/>
</dbReference>
<feature type="domain" description="Histidine kinase/HSP90-like ATPase" evidence="2">
    <location>
        <begin position="479"/>
        <end position="578"/>
    </location>
</feature>
<dbReference type="GO" id="GO:0000155">
    <property type="term" value="F:phosphorelay sensor kinase activity"/>
    <property type="evidence" value="ECO:0007669"/>
    <property type="project" value="InterPro"/>
</dbReference>
<name>A0A9X3WQA6_9BACI</name>
<feature type="transmembrane region" description="Helical" evidence="1">
    <location>
        <begin position="285"/>
        <end position="309"/>
    </location>
</feature>
<dbReference type="EMBL" id="JAMQJZ010000019">
    <property type="protein sequence ID" value="MDC3422316.1"/>
    <property type="molecule type" value="Genomic_DNA"/>
</dbReference>
<dbReference type="GO" id="GO:0016020">
    <property type="term" value="C:membrane"/>
    <property type="evidence" value="ECO:0007669"/>
    <property type="project" value="InterPro"/>
</dbReference>
<dbReference type="CDD" id="cd06225">
    <property type="entry name" value="HAMP"/>
    <property type="match status" value="1"/>
</dbReference>
<keyword evidence="4" id="KW-0418">Kinase</keyword>
<dbReference type="InterPro" id="IPR003594">
    <property type="entry name" value="HATPase_dom"/>
</dbReference>
<dbReference type="SUPFAM" id="SSF55874">
    <property type="entry name" value="ATPase domain of HSP90 chaperone/DNA topoisomerase II/histidine kinase"/>
    <property type="match status" value="1"/>
</dbReference>
<dbReference type="AlphaFoldDB" id="A0A9X3WQA6"/>
<dbReference type="Pfam" id="PF06580">
    <property type="entry name" value="His_kinase"/>
    <property type="match status" value="1"/>
</dbReference>
<dbReference type="Gene3D" id="6.10.340.10">
    <property type="match status" value="1"/>
</dbReference>
<dbReference type="RefSeq" id="WP_259870533.1">
    <property type="nucleotide sequence ID" value="NZ_JAOALK010000052.1"/>
</dbReference>
<dbReference type="PANTHER" id="PTHR34220:SF7">
    <property type="entry name" value="SENSOR HISTIDINE KINASE YPDA"/>
    <property type="match status" value="1"/>
</dbReference>
<dbReference type="InterPro" id="IPR010559">
    <property type="entry name" value="Sig_transdc_His_kin_internal"/>
</dbReference>
<protein>
    <submittedName>
        <fullName evidence="4">Sensor histidine kinase</fullName>
    </submittedName>
</protein>
<evidence type="ECO:0000259" key="3">
    <source>
        <dbReference type="Pfam" id="PF06580"/>
    </source>
</evidence>
<keyword evidence="1" id="KW-1133">Transmembrane helix</keyword>
<evidence type="ECO:0000259" key="2">
    <source>
        <dbReference type="Pfam" id="PF02518"/>
    </source>
</evidence>
<feature type="domain" description="Signal transduction histidine kinase internal region" evidence="3">
    <location>
        <begin position="376"/>
        <end position="454"/>
    </location>
</feature>
<keyword evidence="1" id="KW-0812">Transmembrane</keyword>
<dbReference type="Gene3D" id="3.30.565.10">
    <property type="entry name" value="Histidine kinase-like ATPase, C-terminal domain"/>
    <property type="match status" value="1"/>
</dbReference>
<reference evidence="4" key="1">
    <citation type="submission" date="2022-06" db="EMBL/GenBank/DDBJ databases">
        <title>Aquibacillus sp. a new bacterium isolated from soil saline samples.</title>
        <authorList>
            <person name="Galisteo C."/>
            <person name="De La Haba R."/>
            <person name="Sanchez-Porro C."/>
            <person name="Ventosa A."/>
        </authorList>
    </citation>
    <scope>NUCLEOTIDE SEQUENCE</scope>
    <source>
        <strain evidence="4">JCM 12387</strain>
    </source>
</reference>
<keyword evidence="1" id="KW-0472">Membrane</keyword>
<proteinExistence type="predicted"/>
<dbReference type="Pfam" id="PF02518">
    <property type="entry name" value="HATPase_c"/>
    <property type="match status" value="1"/>
</dbReference>
<keyword evidence="5" id="KW-1185">Reference proteome</keyword>
<comment type="caution">
    <text evidence="4">The sequence shown here is derived from an EMBL/GenBank/DDBJ whole genome shotgun (WGS) entry which is preliminary data.</text>
</comment>
<dbReference type="InterPro" id="IPR036890">
    <property type="entry name" value="HATPase_C_sf"/>
</dbReference>
<evidence type="ECO:0000313" key="5">
    <source>
        <dbReference type="Proteomes" id="UP001145072"/>
    </source>
</evidence>
<dbReference type="Proteomes" id="UP001145072">
    <property type="component" value="Unassembled WGS sequence"/>
</dbReference>
<gene>
    <name evidence="4" type="ORF">NC661_18350</name>
</gene>
<evidence type="ECO:0000256" key="1">
    <source>
        <dbReference type="SAM" id="Phobius"/>
    </source>
</evidence>
<evidence type="ECO:0000313" key="4">
    <source>
        <dbReference type="EMBL" id="MDC3422316.1"/>
    </source>
</evidence>
<sequence>MRRFHINNIRLRDKLLMVYFLCVFLPIILTNIIFYFVTVGNVKEQKMDDLSLSLEQISNDLQEGIDDAVSVSHVLYTDNMLDSFLERRYEETIDFVLAYNTYYRDVSKYAPIYSFIHSISLYTENETAIYAGGIYEINEEVKQTEWYQKTVESPDMSPVLTRSKGDADELDTFSVTRELGLYENSPIQKIIKIDLSLAVIEQIFDSATFHGDVYLLNENGEIEYTNNPNVNWLNGKLVFNPNRYANNGVMIETGYTAQYMDNWRLVGIVAENELLEDVQTSRKSLFLITFLNFVIPSAVIIFITSNLHIRLSNIIRHIRKVEKQNFDIIKGKQYRDEIGVLTSEFNRMSLKIKGLINDVYVASIQKKDLELQSKRAQLSAMQSQINPHFLFNVLETIRMRSLIKKEDETAKIIQNMAMMLRRSFIWGKDWVTVEEEVYLIKCFLEIQYYRFDDKMKYYIDVEPEANEAVIPNMMLIPFVENASIHGIEAMKGSGVINIKISLSDNRLICEIKDDGVGMEEEKYNSILKSLQEEEYIGEHVGIKNVYYRLKLHYKDQFKFELKSKKDIGTTVRISIPVDKDKNVV</sequence>
<feature type="transmembrane region" description="Helical" evidence="1">
    <location>
        <begin position="16"/>
        <end position="37"/>
    </location>
</feature>
<accession>A0A9X3WQA6</accession>